<protein>
    <submittedName>
        <fullName evidence="1">Uncharacterized protein</fullName>
    </submittedName>
</protein>
<accession>A0A550CQI0</accession>
<dbReference type="AlphaFoldDB" id="A0A550CQI0"/>
<sequence>MIKSSLFATGVLERAGRAEMRLPPRMWTPLLAGAWASLQTKSGVVDLLELSKLRDATALMLPEATEVLLPLVADALARQHAADVAIFGKDAEPTARWWRLTSLAAVDIILSAPHI</sequence>
<gene>
    <name evidence="1" type="ORF">BD626DRAFT_566106</name>
</gene>
<proteinExistence type="predicted"/>
<keyword evidence="2" id="KW-1185">Reference proteome</keyword>
<evidence type="ECO:0000313" key="2">
    <source>
        <dbReference type="Proteomes" id="UP000320762"/>
    </source>
</evidence>
<dbReference type="Proteomes" id="UP000320762">
    <property type="component" value="Unassembled WGS sequence"/>
</dbReference>
<name>A0A550CQI0_9AGAR</name>
<evidence type="ECO:0000313" key="1">
    <source>
        <dbReference type="EMBL" id="TRM67061.1"/>
    </source>
</evidence>
<reference evidence="1 2" key="1">
    <citation type="journal article" date="2019" name="New Phytol.">
        <title>Comparative genomics reveals unique wood-decay strategies and fruiting body development in the Schizophyllaceae.</title>
        <authorList>
            <person name="Almasi E."/>
            <person name="Sahu N."/>
            <person name="Krizsan K."/>
            <person name="Balint B."/>
            <person name="Kovacs G.M."/>
            <person name="Kiss B."/>
            <person name="Cseklye J."/>
            <person name="Drula E."/>
            <person name="Henrissat B."/>
            <person name="Nagy I."/>
            <person name="Chovatia M."/>
            <person name="Adam C."/>
            <person name="LaButti K."/>
            <person name="Lipzen A."/>
            <person name="Riley R."/>
            <person name="Grigoriev I.V."/>
            <person name="Nagy L.G."/>
        </authorList>
    </citation>
    <scope>NUCLEOTIDE SEQUENCE [LARGE SCALE GENOMIC DNA]</scope>
    <source>
        <strain evidence="1 2">NL-1724</strain>
    </source>
</reference>
<dbReference type="EMBL" id="VDMD01000003">
    <property type="protein sequence ID" value="TRM67061.1"/>
    <property type="molecule type" value="Genomic_DNA"/>
</dbReference>
<organism evidence="1 2">
    <name type="scientific">Schizophyllum amplum</name>
    <dbReference type="NCBI Taxonomy" id="97359"/>
    <lineage>
        <taxon>Eukaryota</taxon>
        <taxon>Fungi</taxon>
        <taxon>Dikarya</taxon>
        <taxon>Basidiomycota</taxon>
        <taxon>Agaricomycotina</taxon>
        <taxon>Agaricomycetes</taxon>
        <taxon>Agaricomycetidae</taxon>
        <taxon>Agaricales</taxon>
        <taxon>Schizophyllaceae</taxon>
        <taxon>Schizophyllum</taxon>
    </lineage>
</organism>
<comment type="caution">
    <text evidence="1">The sequence shown here is derived from an EMBL/GenBank/DDBJ whole genome shotgun (WGS) entry which is preliminary data.</text>
</comment>
<dbReference type="OrthoDB" id="10385719at2759"/>